<proteinExistence type="inferred from homology"/>
<comment type="pathway">
    <text evidence="2">Purine metabolism; IMP biosynthesis via de novo pathway; 5-amino-1-(5-phospho-D-ribosyl)imidazole from N(2)-formyl-N(1)-(5-phospho-D-ribosyl)glycinamide: step 2/2.</text>
</comment>
<dbReference type="AlphaFoldDB" id="A0A1B7TCQ6"/>
<protein>
    <recommendedName>
        <fullName evidence="3">phosphoribosylformylglycinamidine cyclo-ligase</fullName>
        <ecNumber evidence="3">6.3.3.1</ecNumber>
    </recommendedName>
</protein>
<evidence type="ECO:0000256" key="2">
    <source>
        <dbReference type="ARBA" id="ARBA00004686"/>
    </source>
</evidence>
<dbReference type="Gene3D" id="3.30.1330.10">
    <property type="entry name" value="PurM-like, N-terminal domain"/>
    <property type="match status" value="1"/>
</dbReference>
<evidence type="ECO:0000256" key="8">
    <source>
        <dbReference type="ARBA" id="ARBA00022840"/>
    </source>
</evidence>
<dbReference type="InterPro" id="IPR018108">
    <property type="entry name" value="MCP_transmembrane"/>
</dbReference>
<evidence type="ECO:0000256" key="3">
    <source>
        <dbReference type="ARBA" id="ARBA00013047"/>
    </source>
</evidence>
<evidence type="ECO:0000259" key="13">
    <source>
        <dbReference type="Pfam" id="PF02769"/>
    </source>
</evidence>
<keyword evidence="15" id="KW-1185">Reference proteome</keyword>
<sequence length="612" mass="68183">MPNSDVADITVSTLDYDPVNITMLSSTVASMLTMSLAHPFEIIKIGQQLSFGNYNFGLKHLNPWYYSSGLSALNLAIVSKNILRFPLYNEIIKFLERNNDNFKRDHYHHNLSTITYASTQNILIAGGITGFLESCFYIPFENLKSRMVGNSIILSERKQNVHLSNSKYMVERRQAYIGKQTKRVQQIMEAYRVKPSINLFTSFKEICQTDGIKGFFRGTLPTCMKFSLNSMINFSCYTFITEQILSNHKNDTLSLSLLTSVACSSMIILITQPLDFIKTRTQSNRFGPFYYSSMTDCIKKIAKEETMAAFYKGWFPRFIKVNILNFGIHLGIYSYHNTVGIDLVAMNVNDLVVQGAEPLIFLDYFATGKLDIAIATDFVSGVADGCLLAGCALVGGETSEMPGMYDPGHYDTNGTAVGAVKRDKILPKIDAMQEGDVLLGLASDGVHSNGFSLVRRIIEHVGIKWDEQCPWDSSKTLGEAILVPTRIYVKQLLPSIKEDLLLGLAHITGGGLVENIPRAIPDNLQAVVDMNAWELPEVFKWFGRAGNVPVEDILKTFNMGVGMVLIVKAENVARTKELLKEANETVYEIGKLVSKKSESDPGCIVNNAVNLY</sequence>
<dbReference type="UniPathway" id="UPA00074">
    <property type="reaction ID" value="UER00129"/>
</dbReference>
<dbReference type="EMBL" id="LXPE01000017">
    <property type="protein sequence ID" value="OBA26501.1"/>
    <property type="molecule type" value="Genomic_DNA"/>
</dbReference>
<accession>A0A1B7TCQ6</accession>
<keyword evidence="5 11" id="KW-0812">Transmembrane</keyword>
<feature type="domain" description="PurM-like N-terminal" evidence="12">
    <location>
        <begin position="334"/>
        <end position="420"/>
    </location>
</feature>
<evidence type="ECO:0000313" key="15">
    <source>
        <dbReference type="Proteomes" id="UP000092321"/>
    </source>
</evidence>
<dbReference type="GO" id="GO:0004641">
    <property type="term" value="F:phosphoribosylformylglycinamidine cyclo-ligase activity"/>
    <property type="evidence" value="ECO:0007669"/>
    <property type="project" value="UniProtKB-EC"/>
</dbReference>
<dbReference type="InterPro" id="IPR016188">
    <property type="entry name" value="PurM-like_N"/>
</dbReference>
<evidence type="ECO:0000256" key="5">
    <source>
        <dbReference type="ARBA" id="ARBA00022692"/>
    </source>
</evidence>
<dbReference type="SUPFAM" id="SSF56042">
    <property type="entry name" value="PurM C-terminal domain-like"/>
    <property type="match status" value="1"/>
</dbReference>
<dbReference type="GO" id="GO:0004637">
    <property type="term" value="F:phosphoribosylamine-glycine ligase activity"/>
    <property type="evidence" value="ECO:0007669"/>
    <property type="project" value="TreeGrafter"/>
</dbReference>
<dbReference type="Pfam" id="PF00153">
    <property type="entry name" value="Mito_carr"/>
    <property type="match status" value="1"/>
</dbReference>
<dbReference type="SUPFAM" id="SSF103506">
    <property type="entry name" value="Mitochondrial carrier"/>
    <property type="match status" value="1"/>
</dbReference>
<keyword evidence="10 11" id="KW-0472">Membrane</keyword>
<evidence type="ECO:0000256" key="7">
    <source>
        <dbReference type="ARBA" id="ARBA00022755"/>
    </source>
</evidence>
<dbReference type="Proteomes" id="UP000092321">
    <property type="component" value="Unassembled WGS sequence"/>
</dbReference>
<dbReference type="InterPro" id="IPR036676">
    <property type="entry name" value="PurM-like_C_sf"/>
</dbReference>
<evidence type="ECO:0000256" key="1">
    <source>
        <dbReference type="ARBA" id="ARBA00004141"/>
    </source>
</evidence>
<dbReference type="InterPro" id="IPR036921">
    <property type="entry name" value="PurM-like_N_sf"/>
</dbReference>
<dbReference type="Pfam" id="PF00586">
    <property type="entry name" value="AIRS"/>
    <property type="match status" value="1"/>
</dbReference>
<evidence type="ECO:0000256" key="10">
    <source>
        <dbReference type="ARBA" id="ARBA00023136"/>
    </source>
</evidence>
<feature type="repeat" description="Solcar" evidence="11">
    <location>
        <begin position="117"/>
        <end position="243"/>
    </location>
</feature>
<evidence type="ECO:0000256" key="4">
    <source>
        <dbReference type="ARBA" id="ARBA00022598"/>
    </source>
</evidence>
<keyword evidence="9" id="KW-1133">Transmembrane helix</keyword>
<dbReference type="GO" id="GO:0016020">
    <property type="term" value="C:membrane"/>
    <property type="evidence" value="ECO:0007669"/>
    <property type="project" value="UniProtKB-SubCell"/>
</dbReference>
<dbReference type="GO" id="GO:0005524">
    <property type="term" value="F:ATP binding"/>
    <property type="evidence" value="ECO:0007669"/>
    <property type="project" value="UniProtKB-KW"/>
</dbReference>
<dbReference type="PANTHER" id="PTHR10520">
    <property type="entry name" value="TRIFUNCTIONAL PURINE BIOSYNTHETIC PROTEIN ADENOSINE-3-RELATED"/>
    <property type="match status" value="1"/>
</dbReference>
<evidence type="ECO:0000256" key="11">
    <source>
        <dbReference type="PROSITE-ProRule" id="PRU00282"/>
    </source>
</evidence>
<dbReference type="PROSITE" id="PS50920">
    <property type="entry name" value="SOLCAR"/>
    <property type="match status" value="2"/>
</dbReference>
<name>A0A1B7TCQ6_9ASCO</name>
<feature type="repeat" description="Solcar" evidence="11">
    <location>
        <begin position="251"/>
        <end position="339"/>
    </location>
</feature>
<dbReference type="PANTHER" id="PTHR10520:SF12">
    <property type="entry name" value="TRIFUNCTIONAL PURINE BIOSYNTHETIC PROTEIN ADENOSINE-3"/>
    <property type="match status" value="1"/>
</dbReference>
<dbReference type="FunFam" id="3.90.650.10:FF:000007">
    <property type="entry name" value="Trifunctional purine biosynthetic protein adenosine-3"/>
    <property type="match status" value="1"/>
</dbReference>
<evidence type="ECO:0000256" key="9">
    <source>
        <dbReference type="ARBA" id="ARBA00022989"/>
    </source>
</evidence>
<keyword evidence="7" id="KW-0658">Purine biosynthesis</keyword>
<keyword evidence="6" id="KW-0547">Nucleotide-binding</keyword>
<gene>
    <name evidence="14" type="ORF">HANVADRAFT_40307</name>
</gene>
<comment type="caution">
    <text evidence="14">The sequence shown here is derived from an EMBL/GenBank/DDBJ whole genome shotgun (WGS) entry which is preliminary data.</text>
</comment>
<dbReference type="GO" id="GO:0046084">
    <property type="term" value="P:adenine biosynthetic process"/>
    <property type="evidence" value="ECO:0007669"/>
    <property type="project" value="TreeGrafter"/>
</dbReference>
<dbReference type="OrthoDB" id="44467at2759"/>
<dbReference type="EC" id="6.3.3.1" evidence="3"/>
<evidence type="ECO:0000259" key="12">
    <source>
        <dbReference type="Pfam" id="PF00586"/>
    </source>
</evidence>
<dbReference type="SUPFAM" id="SSF55326">
    <property type="entry name" value="PurM N-terminal domain-like"/>
    <property type="match status" value="1"/>
</dbReference>
<dbReference type="InterPro" id="IPR023395">
    <property type="entry name" value="MCP_dom_sf"/>
</dbReference>
<dbReference type="GO" id="GO:0005829">
    <property type="term" value="C:cytosol"/>
    <property type="evidence" value="ECO:0007669"/>
    <property type="project" value="TreeGrafter"/>
</dbReference>
<comment type="subcellular location">
    <subcellularLocation>
        <location evidence="1">Membrane</location>
        <topology evidence="1">Multi-pass membrane protein</topology>
    </subcellularLocation>
</comment>
<dbReference type="Gene3D" id="3.90.650.10">
    <property type="entry name" value="PurM-like C-terminal domain"/>
    <property type="match status" value="1"/>
</dbReference>
<organism evidence="14 15">
    <name type="scientific">Hanseniaspora valbyensis NRRL Y-1626</name>
    <dbReference type="NCBI Taxonomy" id="766949"/>
    <lineage>
        <taxon>Eukaryota</taxon>
        <taxon>Fungi</taxon>
        <taxon>Dikarya</taxon>
        <taxon>Ascomycota</taxon>
        <taxon>Saccharomycotina</taxon>
        <taxon>Saccharomycetes</taxon>
        <taxon>Saccharomycodales</taxon>
        <taxon>Saccharomycodaceae</taxon>
        <taxon>Hanseniaspora</taxon>
    </lineage>
</organism>
<dbReference type="HAMAP" id="MF_00741">
    <property type="entry name" value="AIRS"/>
    <property type="match status" value="1"/>
</dbReference>
<dbReference type="InterPro" id="IPR004733">
    <property type="entry name" value="PurM_cligase"/>
</dbReference>
<dbReference type="CDD" id="cd02196">
    <property type="entry name" value="PurM"/>
    <property type="match status" value="1"/>
</dbReference>
<dbReference type="NCBIfam" id="TIGR00878">
    <property type="entry name" value="purM"/>
    <property type="match status" value="1"/>
</dbReference>
<reference evidence="15" key="1">
    <citation type="journal article" date="2016" name="Proc. Natl. Acad. Sci. U.S.A.">
        <title>Comparative genomics of biotechnologically important yeasts.</title>
        <authorList>
            <person name="Riley R."/>
            <person name="Haridas S."/>
            <person name="Wolfe K.H."/>
            <person name="Lopes M.R."/>
            <person name="Hittinger C.T."/>
            <person name="Goeker M."/>
            <person name="Salamov A.A."/>
            <person name="Wisecaver J.H."/>
            <person name="Long T.M."/>
            <person name="Calvey C.H."/>
            <person name="Aerts A.L."/>
            <person name="Barry K.W."/>
            <person name="Choi C."/>
            <person name="Clum A."/>
            <person name="Coughlan A.Y."/>
            <person name="Deshpande S."/>
            <person name="Douglass A.P."/>
            <person name="Hanson S.J."/>
            <person name="Klenk H.-P."/>
            <person name="LaButti K.M."/>
            <person name="Lapidus A."/>
            <person name="Lindquist E.A."/>
            <person name="Lipzen A.M."/>
            <person name="Meier-Kolthoff J.P."/>
            <person name="Ohm R.A."/>
            <person name="Otillar R.P."/>
            <person name="Pangilinan J.L."/>
            <person name="Peng Y."/>
            <person name="Rokas A."/>
            <person name="Rosa C.A."/>
            <person name="Scheuner C."/>
            <person name="Sibirny A.A."/>
            <person name="Slot J.C."/>
            <person name="Stielow J.B."/>
            <person name="Sun H."/>
            <person name="Kurtzman C.P."/>
            <person name="Blackwell M."/>
            <person name="Grigoriev I.V."/>
            <person name="Jeffries T.W."/>
        </authorList>
    </citation>
    <scope>NUCLEOTIDE SEQUENCE [LARGE SCALE GENOMIC DNA]</scope>
    <source>
        <strain evidence="15">NRRL Y-1626</strain>
    </source>
</reference>
<dbReference type="InterPro" id="IPR010918">
    <property type="entry name" value="PurM-like_C_dom"/>
</dbReference>
<evidence type="ECO:0000313" key="14">
    <source>
        <dbReference type="EMBL" id="OBA26501.1"/>
    </source>
</evidence>
<evidence type="ECO:0000256" key="6">
    <source>
        <dbReference type="ARBA" id="ARBA00022741"/>
    </source>
</evidence>
<keyword evidence="8" id="KW-0067">ATP-binding</keyword>
<feature type="domain" description="PurM-like C-terminal" evidence="13">
    <location>
        <begin position="433"/>
        <end position="597"/>
    </location>
</feature>
<dbReference type="GO" id="GO:0006189">
    <property type="term" value="P:'de novo' IMP biosynthetic process"/>
    <property type="evidence" value="ECO:0007669"/>
    <property type="project" value="UniProtKB-UniPathway"/>
</dbReference>
<dbReference type="Gene3D" id="1.50.40.10">
    <property type="entry name" value="Mitochondrial carrier domain"/>
    <property type="match status" value="1"/>
</dbReference>
<dbReference type="Pfam" id="PF02769">
    <property type="entry name" value="AIRS_C"/>
    <property type="match status" value="1"/>
</dbReference>
<keyword evidence="4" id="KW-0436">Ligase</keyword>